<evidence type="ECO:0000313" key="3">
    <source>
        <dbReference type="EMBL" id="CAL1150712.1"/>
    </source>
</evidence>
<name>A0A9P1CRR2_9DINO</name>
<gene>
    <name evidence="2" type="ORF">C1SCF055_LOCUS23727</name>
</gene>
<dbReference type="EMBL" id="CAMXCT020002324">
    <property type="protein sequence ID" value="CAL1150712.1"/>
    <property type="molecule type" value="Genomic_DNA"/>
</dbReference>
<evidence type="ECO:0000313" key="2">
    <source>
        <dbReference type="EMBL" id="CAI3997337.1"/>
    </source>
</evidence>
<dbReference type="EMBL" id="CAMXCT010002324">
    <property type="protein sequence ID" value="CAI3997337.1"/>
    <property type="molecule type" value="Genomic_DNA"/>
</dbReference>
<sequence>MTANPFRAKAEERAKLCKKDEDDTERPAKRMCNQYEKQMAKMSGDLQIDLLEYVASFRGEHVFPGHHPAALVTEVFASESDEHNKLHCQQLEAWYQDYATKIRKMPYLFKTPTSVVVDPSMDNETVKVPIVCLKFTPPEDGLPVTDDWCTTFESMLFGGVELGREPLDVSLKFPPGQSLPMECHCMDQVKGWTRSSAIMTILVAASELDLSDEKAEEQLRPLFQVLDRCWMVAFNMGAADRSFRNISLSFRGSERQPPSALQLALRFSRVLEQAEAEGRHHADMTTEQRLQDVVADFNQTPGLHAKHRIEEDRFKAVLNLLSGTSEESRDIIRQHLDTHKWYQSAFSTEQFKGSRWMLTASPKAASCPAELRRCLTVTPRSQSLHLRLVVKMFTDAGRRMRPSARGRARLSSSQFDQICDFACVFAHVWTEARALASWTEEKDHAMEKAFFQRDYITEIEAAVTAKLSTWKPEHLSLWVDLVQPPAGPAAVATEVELVEMEDQAQAARYREISAKLAQDVAAMTGFNAAQDESTRRSHVVNVMHQKAQMTMGKQLCESFMEKNCRLSLVTKKDSFDTGLDAFLRSTASSKKVAVGDVDCILYFDCTKLGVLTQGEVNLIGDYAEKILFKNTKRLVPRSVLVLLPPLLVGTESAGTLRGDLRFCTSQLWLRQSLQLANFPKALDEKSFVVPGEAFLSHDTRRSLTDLQETAQWLGGQAVPQSILEALTGDRKNFHGAVVVHPTLYDGCVEMAGLRLGHLVLASSGQPLYHNSGKEIVKNHLVEAWKAGRFPMDKATPRYKSAPAAEEMPSSPAMPELKVCQMADGRLTIPRDVRQAFLSDPVWSPDWREQLKQFDADWGVAIPSAVAMAQGPSAGSSEVAAPTEFWKKYFADEPATFEALKTKCSDDFTELAGPDSSTSFVLAPGPALFVNAKEAVCMKNTGTPLVCHGAGTWLLGDKAEKFQKDHPGKGIACAWTSDQVLVVVEALQGAKGVVDYTLGGHHCARPPSVQQGREADCFEVRPDPANALVWKPNNVSARALKAANVASSFSSASLEASPLQKVWRLRFWTNEKCIAPAKPLYFLPCDLELQKGSCKRVI</sequence>
<feature type="compositionally biased region" description="Basic and acidic residues" evidence="1">
    <location>
        <begin position="8"/>
        <end position="25"/>
    </location>
</feature>
<evidence type="ECO:0000256" key="1">
    <source>
        <dbReference type="SAM" id="MobiDB-lite"/>
    </source>
</evidence>
<keyword evidence="4" id="KW-1185">Reference proteome</keyword>
<feature type="region of interest" description="Disordered" evidence="1">
    <location>
        <begin position="1"/>
        <end position="25"/>
    </location>
</feature>
<organism evidence="2">
    <name type="scientific">Cladocopium goreaui</name>
    <dbReference type="NCBI Taxonomy" id="2562237"/>
    <lineage>
        <taxon>Eukaryota</taxon>
        <taxon>Sar</taxon>
        <taxon>Alveolata</taxon>
        <taxon>Dinophyceae</taxon>
        <taxon>Suessiales</taxon>
        <taxon>Symbiodiniaceae</taxon>
        <taxon>Cladocopium</taxon>
    </lineage>
</organism>
<proteinExistence type="predicted"/>
<accession>A0A9P1CRR2</accession>
<protein>
    <submittedName>
        <fullName evidence="2">Uncharacterized protein</fullName>
    </submittedName>
</protein>
<comment type="caution">
    <text evidence="2">The sequence shown here is derived from an EMBL/GenBank/DDBJ whole genome shotgun (WGS) entry which is preliminary data.</text>
</comment>
<reference evidence="2" key="1">
    <citation type="submission" date="2022-10" db="EMBL/GenBank/DDBJ databases">
        <authorList>
            <person name="Chen Y."/>
            <person name="Dougan E. K."/>
            <person name="Chan C."/>
            <person name="Rhodes N."/>
            <person name="Thang M."/>
        </authorList>
    </citation>
    <scope>NUCLEOTIDE SEQUENCE</scope>
</reference>
<dbReference type="Proteomes" id="UP001152797">
    <property type="component" value="Unassembled WGS sequence"/>
</dbReference>
<evidence type="ECO:0000313" key="4">
    <source>
        <dbReference type="Proteomes" id="UP001152797"/>
    </source>
</evidence>
<reference evidence="3" key="2">
    <citation type="submission" date="2024-04" db="EMBL/GenBank/DDBJ databases">
        <authorList>
            <person name="Chen Y."/>
            <person name="Shah S."/>
            <person name="Dougan E. K."/>
            <person name="Thang M."/>
            <person name="Chan C."/>
        </authorList>
    </citation>
    <scope>NUCLEOTIDE SEQUENCE [LARGE SCALE GENOMIC DNA]</scope>
</reference>
<dbReference type="AlphaFoldDB" id="A0A9P1CRR2"/>
<dbReference type="EMBL" id="CAMXCT030002324">
    <property type="protein sequence ID" value="CAL4784649.1"/>
    <property type="molecule type" value="Genomic_DNA"/>
</dbReference>